<dbReference type="RefSeq" id="XP_002423006.1">
    <property type="nucleotide sequence ID" value="XM_002422961.1"/>
</dbReference>
<evidence type="ECO:0000313" key="4">
    <source>
        <dbReference type="EnsemblMetazoa" id="PHUM027630-PA"/>
    </source>
</evidence>
<dbReference type="OMA" id="DCAEHRL"/>
<evidence type="ECO:0000256" key="2">
    <source>
        <dbReference type="SAM" id="Phobius"/>
    </source>
</evidence>
<keyword evidence="2" id="KW-0812">Transmembrane</keyword>
<dbReference type="OrthoDB" id="191139at2759"/>
<dbReference type="STRING" id="121224.E0VA62"/>
<reference evidence="3" key="2">
    <citation type="submission" date="2007-04" db="EMBL/GenBank/DDBJ databases">
        <title>The genome of the human body louse.</title>
        <authorList>
            <consortium name="The Human Body Louse Genome Consortium"/>
            <person name="Kirkness E."/>
            <person name="Walenz B."/>
            <person name="Hass B."/>
            <person name="Bruggner R."/>
            <person name="Strausberg R."/>
        </authorList>
    </citation>
    <scope>NUCLEOTIDE SEQUENCE</scope>
    <source>
        <strain evidence="3">USDA</strain>
    </source>
</reference>
<keyword evidence="2" id="KW-0472">Membrane</keyword>
<reference evidence="3" key="1">
    <citation type="submission" date="2007-04" db="EMBL/GenBank/DDBJ databases">
        <title>Annotation of Pediculus humanus corporis strain USDA.</title>
        <authorList>
            <person name="Kirkness E."/>
            <person name="Hannick L."/>
            <person name="Hass B."/>
            <person name="Bruggner R."/>
            <person name="Lawson D."/>
            <person name="Bidwell S."/>
            <person name="Joardar V."/>
            <person name="Caler E."/>
            <person name="Walenz B."/>
            <person name="Inman J."/>
            <person name="Schobel S."/>
            <person name="Galinsky K."/>
            <person name="Amedeo P."/>
            <person name="Strausberg R."/>
        </authorList>
    </citation>
    <scope>NUCLEOTIDE SEQUENCE</scope>
    <source>
        <strain evidence="3">USDA</strain>
    </source>
</reference>
<dbReference type="eggNOG" id="KOG1208">
    <property type="taxonomic scope" value="Eukaryota"/>
</dbReference>
<dbReference type="AlphaFoldDB" id="E0VA62"/>
<dbReference type="Pfam" id="PF00106">
    <property type="entry name" value="adh_short"/>
    <property type="match status" value="1"/>
</dbReference>
<dbReference type="FunCoup" id="E0VA62">
    <property type="interactions" value="44"/>
</dbReference>
<dbReference type="CDD" id="cd05327">
    <property type="entry name" value="retinol-DH_like_SDR_c_like"/>
    <property type="match status" value="1"/>
</dbReference>
<dbReference type="PANTHER" id="PTHR43157">
    <property type="entry name" value="PHOSPHATIDYLINOSITOL-GLYCAN BIOSYNTHESIS CLASS F PROTEIN-RELATED"/>
    <property type="match status" value="1"/>
</dbReference>
<reference evidence="4" key="3">
    <citation type="submission" date="2020-05" db="UniProtKB">
        <authorList>
            <consortium name="EnsemblMetazoa"/>
        </authorList>
    </citation>
    <scope>IDENTIFICATION</scope>
    <source>
        <strain evidence="4">USDA</strain>
    </source>
</reference>
<dbReference type="VEuPathDB" id="VectorBase:PHUM027630"/>
<dbReference type="EMBL" id="DS235004">
    <property type="protein sequence ID" value="EEB10268.1"/>
    <property type="molecule type" value="Genomic_DNA"/>
</dbReference>
<dbReference type="GO" id="GO:0016630">
    <property type="term" value="F:protochlorophyllide reductase activity"/>
    <property type="evidence" value="ECO:0007669"/>
    <property type="project" value="UniProtKB-EC"/>
</dbReference>
<dbReference type="EC" id="1.3.1.33" evidence="3"/>
<dbReference type="Gene3D" id="3.40.50.720">
    <property type="entry name" value="NAD(P)-binding Rossmann-like Domain"/>
    <property type="match status" value="1"/>
</dbReference>
<protein>
    <submittedName>
        <fullName evidence="3 4">Restnol dehydrogenase, putative</fullName>
        <ecNumber evidence="3">1.3.1.33</ecNumber>
    </submittedName>
</protein>
<proteinExistence type="predicted"/>
<keyword evidence="5" id="KW-1185">Reference proteome</keyword>
<dbReference type="SUPFAM" id="SSF51735">
    <property type="entry name" value="NAD(P)-binding Rossmann-fold domains"/>
    <property type="match status" value="1"/>
</dbReference>
<dbReference type="EnsemblMetazoa" id="PHUM027630-RA">
    <property type="protein sequence ID" value="PHUM027630-PA"/>
    <property type="gene ID" value="PHUM027630"/>
</dbReference>
<dbReference type="PRINTS" id="PR00081">
    <property type="entry name" value="GDHRDH"/>
</dbReference>
<gene>
    <name evidence="4" type="primary">8238887</name>
    <name evidence="3" type="ORF">Phum_PHUM027630</name>
</gene>
<evidence type="ECO:0000256" key="1">
    <source>
        <dbReference type="ARBA" id="ARBA00023002"/>
    </source>
</evidence>
<dbReference type="HOGENOM" id="CLU_010194_44_5_1"/>
<dbReference type="KEGG" id="phu:Phum_PHUM027630"/>
<organism>
    <name type="scientific">Pediculus humanus subsp. corporis</name>
    <name type="common">Body louse</name>
    <dbReference type="NCBI Taxonomy" id="121224"/>
    <lineage>
        <taxon>Eukaryota</taxon>
        <taxon>Metazoa</taxon>
        <taxon>Ecdysozoa</taxon>
        <taxon>Arthropoda</taxon>
        <taxon>Hexapoda</taxon>
        <taxon>Insecta</taxon>
        <taxon>Pterygota</taxon>
        <taxon>Neoptera</taxon>
        <taxon>Paraneoptera</taxon>
        <taxon>Psocodea</taxon>
        <taxon>Troctomorpha</taxon>
        <taxon>Phthiraptera</taxon>
        <taxon>Anoplura</taxon>
        <taxon>Pediculidae</taxon>
        <taxon>Pediculus</taxon>
    </lineage>
</organism>
<dbReference type="EMBL" id="AAZO01000336">
    <property type="status" value="NOT_ANNOTATED_CDS"/>
    <property type="molecule type" value="Genomic_DNA"/>
</dbReference>
<sequence>MALTSLQLALVVIFSLVLLLLLILLAFKVYIILNKREKASTAKMNGKIVIITGANSGIGKETAKELALRGAKVIMACRNIDVANKVKDEIVKETKNDNVIVKKLDLSSLSSVRSFAEDINKTEGKLDVLIHNAGVAYTFEKVVTKDGLDMTMATNHFGPFLLTHLLIDLLKKSKPSRIVVVASELYVFAFNFNVNMLNPVRFWFPAYLYYYSKFANILFALELSRKLENTGVTVNCLHPGMIDSGIWRNVPFPLNLFLLPLTKVLFKTPQEGCQTTVNCAVAPELANVTGKYFMNCKERELAGFVKDCAKAKKVWELSEEFVKLQETDPRI</sequence>
<accession>E0VA62</accession>
<dbReference type="InterPro" id="IPR036291">
    <property type="entry name" value="NAD(P)-bd_dom_sf"/>
</dbReference>
<dbReference type="InParanoid" id="E0VA62"/>
<name>E0VA62_PEDHC</name>
<evidence type="ECO:0000313" key="5">
    <source>
        <dbReference type="Proteomes" id="UP000009046"/>
    </source>
</evidence>
<dbReference type="GeneID" id="8238887"/>
<dbReference type="Proteomes" id="UP000009046">
    <property type="component" value="Unassembled WGS sequence"/>
</dbReference>
<keyword evidence="1 3" id="KW-0560">Oxidoreductase</keyword>
<dbReference type="InterPro" id="IPR002347">
    <property type="entry name" value="SDR_fam"/>
</dbReference>
<keyword evidence="2" id="KW-1133">Transmembrane helix</keyword>
<dbReference type="PANTHER" id="PTHR43157:SF66">
    <property type="entry name" value="WW DOMAIN-CONTAINING OXIDOREDUCTASE-LIKE PROTEIN"/>
    <property type="match status" value="1"/>
</dbReference>
<evidence type="ECO:0000313" key="3">
    <source>
        <dbReference type="EMBL" id="EEB10268.1"/>
    </source>
</evidence>
<feature type="transmembrane region" description="Helical" evidence="2">
    <location>
        <begin position="6"/>
        <end position="33"/>
    </location>
</feature>
<dbReference type="CTD" id="8238887"/>